<feature type="compositionally biased region" description="Acidic residues" evidence="1">
    <location>
        <begin position="498"/>
        <end position="512"/>
    </location>
</feature>
<comment type="caution">
    <text evidence="3">The sequence shown here is derived from an EMBL/GenBank/DDBJ whole genome shotgun (WGS) entry which is preliminary data.</text>
</comment>
<dbReference type="PANTHER" id="PTHR33414">
    <property type="entry name" value="PROTEIN PLASTID MOVEMENT IMPAIRED 1-RELATED 1"/>
    <property type="match status" value="1"/>
</dbReference>
<feature type="compositionally biased region" description="Polar residues" evidence="1">
    <location>
        <begin position="7"/>
        <end position="39"/>
    </location>
</feature>
<name>A0A0K9Q4Y5_ZOSMR</name>
<sequence length="867" mass="96404">MAGVSGGSKSNKDTQQLQELEALSQTLYQSHNARRTNSLILPRSSDKTPPNHYNKQAQLPTQQYNQNPPRSRRLSSITSPWRSRQSPKPSKNIAEPSSSMRMTIDETETIIDSKKKGIWNWKPMRAISHIGMQKMACLFSVEVLAIQGLPASMNGLRLSVLVRKMETKEGAVQTMPSRVLQGTADFEETMYIRCSVYCTGGPPTGKPLKLEPRPFFINVTAIEAPELDLGNNSIDLSSLVRESIETNIQGERIRKWDQDFILVGKARGGQLMLKLGFQIMEDGGVGIYSQPISEWKTSTPRVDSPSFARKQSKYSFSITSPRTTPSKMKKLADHKEIDEFKLDEPTPPSPAPLVNLRPASKKSKEDDEEEDDEFPEFQVLDKGILVEKKETKSGSGEANVVVKEVVIQQQQQQNPKNTLRLEELNAIANQIKDMESTILLAGKTNKSKFTLDPDEETATREFLQMLDLQEIDNPMLKSNTKLNIPKSLTGISINDKDNYEEDEEVEKEDESPNSEPKAFISDLGKRLGPVVQTKDGGYLTSANPSEGEVQKKEAPKLAIQMSKPLIITDHKSNTGFELFQRLAAMGSEMLKSKLVSMSEMDDLTGKTPEQVAFEGVATSIISGRSDEEGANSSTAKLFATLKNMSSAMSSGRRERARTDVWKTGGEKKQAVVAEELLAYSLQRIESMSVEALKIQAGMTGEEAPFEVFPVYDNEFNLDSIVTLEEWMKTNRNSKEEEEEEEEEEEKEGRGVGDDVTVVVVLLMRDPARNYEKVGTTVVGMVQAVGIGNGKYKVGSVHVGGMMGNGGERLTAMQWMVECGICEGKKMKDITPRGGGGRGRNVIWSLSSRIMADMWLKAMRNPDIKFQK</sequence>
<feature type="domain" description="C2 NT-type" evidence="2">
    <location>
        <begin position="127"/>
        <end position="281"/>
    </location>
</feature>
<evidence type="ECO:0000259" key="2">
    <source>
        <dbReference type="PROSITE" id="PS51840"/>
    </source>
</evidence>
<dbReference type="InterPro" id="IPR039614">
    <property type="entry name" value="PMI1-like"/>
</dbReference>
<keyword evidence="4" id="KW-1185">Reference proteome</keyword>
<gene>
    <name evidence="3" type="ORF">ZOSMA_103G00420</name>
</gene>
<dbReference type="InterPro" id="IPR019448">
    <property type="entry name" value="NT-C2"/>
</dbReference>
<feature type="compositionally biased region" description="Acidic residues" evidence="1">
    <location>
        <begin position="735"/>
        <end position="745"/>
    </location>
</feature>
<dbReference type="PROSITE" id="PS51840">
    <property type="entry name" value="C2_NT"/>
    <property type="match status" value="1"/>
</dbReference>
<proteinExistence type="predicted"/>
<dbReference type="STRING" id="29655.A0A0K9Q4Y5"/>
<reference evidence="4" key="1">
    <citation type="journal article" date="2016" name="Nature">
        <title>The genome of the seagrass Zostera marina reveals angiosperm adaptation to the sea.</title>
        <authorList>
            <person name="Olsen J.L."/>
            <person name="Rouze P."/>
            <person name="Verhelst B."/>
            <person name="Lin Y.-C."/>
            <person name="Bayer T."/>
            <person name="Collen J."/>
            <person name="Dattolo E."/>
            <person name="De Paoli E."/>
            <person name="Dittami S."/>
            <person name="Maumus F."/>
            <person name="Michel G."/>
            <person name="Kersting A."/>
            <person name="Lauritano C."/>
            <person name="Lohaus R."/>
            <person name="Toepel M."/>
            <person name="Tonon T."/>
            <person name="Vanneste K."/>
            <person name="Amirebrahimi M."/>
            <person name="Brakel J."/>
            <person name="Bostroem C."/>
            <person name="Chovatia M."/>
            <person name="Grimwood J."/>
            <person name="Jenkins J.W."/>
            <person name="Jueterbock A."/>
            <person name="Mraz A."/>
            <person name="Stam W.T."/>
            <person name="Tice H."/>
            <person name="Bornberg-Bauer E."/>
            <person name="Green P.J."/>
            <person name="Pearson G.A."/>
            <person name="Procaccini G."/>
            <person name="Duarte C.M."/>
            <person name="Schmutz J."/>
            <person name="Reusch T.B.H."/>
            <person name="Van de Peer Y."/>
        </authorList>
    </citation>
    <scope>NUCLEOTIDE SEQUENCE [LARGE SCALE GENOMIC DNA]</scope>
    <source>
        <strain evidence="4">cv. Finnish</strain>
    </source>
</reference>
<dbReference type="Pfam" id="PF10358">
    <property type="entry name" value="NT-C2"/>
    <property type="match status" value="1"/>
</dbReference>
<dbReference type="Proteomes" id="UP000036987">
    <property type="component" value="Unassembled WGS sequence"/>
</dbReference>
<dbReference type="EMBL" id="LFYR01000047">
    <property type="protein sequence ID" value="KMZ76336.1"/>
    <property type="molecule type" value="Genomic_DNA"/>
</dbReference>
<dbReference type="AlphaFoldDB" id="A0A0K9Q4Y5"/>
<feature type="region of interest" description="Disordered" evidence="1">
    <location>
        <begin position="1"/>
        <end position="99"/>
    </location>
</feature>
<dbReference type="PANTHER" id="PTHR33414:SF2">
    <property type="entry name" value="PROTEIN PLASTID MOVEMENT IMPAIRED 1"/>
    <property type="match status" value="1"/>
</dbReference>
<evidence type="ECO:0000313" key="3">
    <source>
        <dbReference type="EMBL" id="KMZ76336.1"/>
    </source>
</evidence>
<dbReference type="Pfam" id="PF21745">
    <property type="entry name" value="PMI1_PMIR1-2_C"/>
    <property type="match status" value="1"/>
</dbReference>
<feature type="compositionally biased region" description="Polar residues" evidence="1">
    <location>
        <begin position="47"/>
        <end position="99"/>
    </location>
</feature>
<organism evidence="3 4">
    <name type="scientific">Zostera marina</name>
    <name type="common">Eelgrass</name>
    <dbReference type="NCBI Taxonomy" id="29655"/>
    <lineage>
        <taxon>Eukaryota</taxon>
        <taxon>Viridiplantae</taxon>
        <taxon>Streptophyta</taxon>
        <taxon>Embryophyta</taxon>
        <taxon>Tracheophyta</taxon>
        <taxon>Spermatophyta</taxon>
        <taxon>Magnoliopsida</taxon>
        <taxon>Liliopsida</taxon>
        <taxon>Zosteraceae</taxon>
        <taxon>Zostera</taxon>
    </lineage>
</organism>
<evidence type="ECO:0000313" key="4">
    <source>
        <dbReference type="Proteomes" id="UP000036987"/>
    </source>
</evidence>
<dbReference type="InterPro" id="IPR048972">
    <property type="entry name" value="PMI1_PMIR1-2_C"/>
</dbReference>
<feature type="compositionally biased region" description="Acidic residues" evidence="1">
    <location>
        <begin position="366"/>
        <end position="375"/>
    </location>
</feature>
<feature type="region of interest" description="Disordered" evidence="1">
    <location>
        <begin position="729"/>
        <end position="750"/>
    </location>
</feature>
<dbReference type="OMA" id="HIGMNRL"/>
<feature type="region of interest" description="Disordered" evidence="1">
    <location>
        <begin position="489"/>
        <end position="554"/>
    </location>
</feature>
<evidence type="ECO:0000256" key="1">
    <source>
        <dbReference type="SAM" id="MobiDB-lite"/>
    </source>
</evidence>
<dbReference type="OrthoDB" id="656546at2759"/>
<protein>
    <submittedName>
        <fullName evidence="3">Plastid movement impaired1</fullName>
    </submittedName>
</protein>
<feature type="region of interest" description="Disordered" evidence="1">
    <location>
        <begin position="339"/>
        <end position="378"/>
    </location>
</feature>
<accession>A0A0K9Q4Y5</accession>